<dbReference type="EMBL" id="CAJOBH010084098">
    <property type="protein sequence ID" value="CAF4531042.1"/>
    <property type="molecule type" value="Genomic_DNA"/>
</dbReference>
<evidence type="ECO:0000313" key="7">
    <source>
        <dbReference type="EMBL" id="CAF4965835.1"/>
    </source>
</evidence>
<accession>A0A8S3CCU5</accession>
<feature type="non-terminal residue" evidence="6">
    <location>
        <position position="1"/>
    </location>
</feature>
<dbReference type="Proteomes" id="UP000681720">
    <property type="component" value="Unassembled WGS sequence"/>
</dbReference>
<dbReference type="EMBL" id="CAJOBH010096692">
    <property type="protein sequence ID" value="CAF4593071.1"/>
    <property type="molecule type" value="Genomic_DNA"/>
</dbReference>
<dbReference type="EMBL" id="CAJOBJ010170884">
    <property type="protein sequence ID" value="CAF4882468.1"/>
    <property type="molecule type" value="Genomic_DNA"/>
</dbReference>
<evidence type="ECO:0000256" key="1">
    <source>
        <dbReference type="SAM" id="MobiDB-lite"/>
    </source>
</evidence>
<evidence type="ECO:0000313" key="8">
    <source>
        <dbReference type="Proteomes" id="UP000681720"/>
    </source>
</evidence>
<dbReference type="Proteomes" id="UP000676336">
    <property type="component" value="Unassembled WGS sequence"/>
</dbReference>
<evidence type="ECO:0000313" key="4">
    <source>
        <dbReference type="EMBL" id="CAF4644936.1"/>
    </source>
</evidence>
<proteinExistence type="predicted"/>
<evidence type="ECO:0000313" key="2">
    <source>
        <dbReference type="EMBL" id="CAF4531042.1"/>
    </source>
</evidence>
<comment type="caution">
    <text evidence="6">The sequence shown here is derived from an EMBL/GenBank/DDBJ whole genome shotgun (WGS) entry which is preliminary data.</text>
</comment>
<evidence type="ECO:0000313" key="6">
    <source>
        <dbReference type="EMBL" id="CAF4882468.1"/>
    </source>
</evidence>
<evidence type="ECO:0000313" key="3">
    <source>
        <dbReference type="EMBL" id="CAF4593071.1"/>
    </source>
</evidence>
<dbReference type="Proteomes" id="UP000681967">
    <property type="component" value="Unassembled WGS sequence"/>
</dbReference>
<dbReference type="EMBL" id="CAJOBJ010113965">
    <property type="protein sequence ID" value="CAF4644936.1"/>
    <property type="molecule type" value="Genomic_DNA"/>
</dbReference>
<feature type="non-terminal residue" evidence="6">
    <location>
        <position position="51"/>
    </location>
</feature>
<organism evidence="6 8">
    <name type="scientific">Rotaria magnacalcarata</name>
    <dbReference type="NCBI Taxonomy" id="392030"/>
    <lineage>
        <taxon>Eukaryota</taxon>
        <taxon>Metazoa</taxon>
        <taxon>Spiralia</taxon>
        <taxon>Gnathifera</taxon>
        <taxon>Rotifera</taxon>
        <taxon>Eurotatoria</taxon>
        <taxon>Bdelloidea</taxon>
        <taxon>Philodinida</taxon>
        <taxon>Philodinidae</taxon>
        <taxon>Rotaria</taxon>
    </lineage>
</organism>
<gene>
    <name evidence="2" type="ORF">BYL167_LOCUS37305</name>
    <name evidence="3" type="ORF">BYL167_LOCUS39796</name>
    <name evidence="4" type="ORF">GIL414_LOCUS40799</name>
    <name evidence="6" type="ORF">GIL414_LOCUS50920</name>
    <name evidence="5" type="ORF">SMN809_LOCUS50722</name>
    <name evidence="7" type="ORF">SMN809_LOCUS54878</name>
</gene>
<dbReference type="AlphaFoldDB" id="A0A8S3CCU5"/>
<feature type="region of interest" description="Disordered" evidence="1">
    <location>
        <begin position="18"/>
        <end position="51"/>
    </location>
</feature>
<dbReference type="EMBL" id="CAJOBI010192472">
    <property type="protein sequence ID" value="CAF4965835.1"/>
    <property type="molecule type" value="Genomic_DNA"/>
</dbReference>
<reference evidence="6" key="1">
    <citation type="submission" date="2021-02" db="EMBL/GenBank/DDBJ databases">
        <authorList>
            <person name="Nowell W R."/>
        </authorList>
    </citation>
    <scope>NUCLEOTIDE SEQUENCE</scope>
</reference>
<sequence>VHRQPLYAGYTQAYEESIRRGDVSRKQAKRSTRLPPEVKQQLFPHEDDHKN</sequence>
<protein>
    <submittedName>
        <fullName evidence="6">Uncharacterized protein</fullName>
    </submittedName>
</protein>
<evidence type="ECO:0000313" key="5">
    <source>
        <dbReference type="EMBL" id="CAF4878921.1"/>
    </source>
</evidence>
<dbReference type="EMBL" id="CAJOBI010168249">
    <property type="protein sequence ID" value="CAF4878921.1"/>
    <property type="molecule type" value="Genomic_DNA"/>
</dbReference>
<name>A0A8S3CCU5_9BILA</name>